<reference evidence="1 2" key="1">
    <citation type="journal article" date="2014" name="Int. J. Syst. Evol. Microbiol.">
        <title>Nitrososphaera viennensis gen. nov., sp. nov., an aerobic and mesophilic, ammonia-oxidizing archaeon from soil and a member of the archaeal phylum Thaumarchaeota.</title>
        <authorList>
            <person name="Stieglmeier M."/>
            <person name="Klingl A."/>
            <person name="Alves R.J."/>
            <person name="Rittmann S.K."/>
            <person name="Melcher M."/>
            <person name="Leisch N."/>
            <person name="Schleper C."/>
        </authorList>
    </citation>
    <scope>NUCLEOTIDE SEQUENCE [LARGE SCALE GENOMIC DNA]</scope>
    <source>
        <strain evidence="1">EN76</strain>
    </source>
</reference>
<dbReference type="AlphaFoldDB" id="A0A060HHU5"/>
<dbReference type="OrthoDB" id="8127at2157"/>
<dbReference type="Proteomes" id="UP000027093">
    <property type="component" value="Chromosome"/>
</dbReference>
<organism evidence="1 2">
    <name type="scientific">Nitrososphaera viennensis EN76</name>
    <dbReference type="NCBI Taxonomy" id="926571"/>
    <lineage>
        <taxon>Archaea</taxon>
        <taxon>Nitrososphaerota</taxon>
        <taxon>Nitrososphaeria</taxon>
        <taxon>Nitrososphaerales</taxon>
        <taxon>Nitrososphaeraceae</taxon>
        <taxon>Nitrososphaera</taxon>
    </lineage>
</organism>
<dbReference type="EMBL" id="CP007536">
    <property type="protein sequence ID" value="AIC16169.1"/>
    <property type="molecule type" value="Genomic_DNA"/>
</dbReference>
<sequence length="78" mass="8843">MPTFLDSHPMGPVEEEALKQAQKSPTDEFGITHKNILYNKQENKVFCILDAPNKEAVENSHQKLGMKCDWVIEVQTTA</sequence>
<name>A0A060HHU5_9ARCH</name>
<dbReference type="Gene3D" id="3.30.70.3090">
    <property type="entry name" value="ORF SCO4226, nickel-binding ferredoxin-like monomer"/>
    <property type="match status" value="1"/>
</dbReference>
<dbReference type="RefSeq" id="WP_075054999.1">
    <property type="nucleotide sequence ID" value="NZ_CP007536.1"/>
</dbReference>
<dbReference type="HOGENOM" id="CLU_2534794_0_0_2"/>
<evidence type="ECO:0008006" key="3">
    <source>
        <dbReference type="Google" id="ProtNLM"/>
    </source>
</evidence>
<gene>
    <name evidence="1" type="ORF">NVIE_019070</name>
</gene>
<dbReference type="InterPro" id="IPR025336">
    <property type="entry name" value="SCO4226-like"/>
</dbReference>
<evidence type="ECO:0000313" key="1">
    <source>
        <dbReference type="EMBL" id="AIC16169.1"/>
    </source>
</evidence>
<evidence type="ECO:0000313" key="2">
    <source>
        <dbReference type="Proteomes" id="UP000027093"/>
    </source>
</evidence>
<dbReference type="KEGG" id="nvn:NVIE_019070"/>
<dbReference type="Pfam" id="PF14026">
    <property type="entry name" value="SCO4226-like"/>
    <property type="match status" value="1"/>
</dbReference>
<proteinExistence type="predicted"/>
<keyword evidence="2" id="KW-1185">Reference proteome</keyword>
<dbReference type="InterPro" id="IPR042557">
    <property type="entry name" value="SCO4226"/>
</dbReference>
<dbReference type="GeneID" id="74947165"/>
<protein>
    <recommendedName>
        <fullName evidence="3">DUF4242 domain-containing protein</fullName>
    </recommendedName>
</protein>
<accession>A0A060HHU5</accession>